<keyword evidence="7" id="KW-1185">Reference proteome</keyword>
<dbReference type="InterPro" id="IPR032675">
    <property type="entry name" value="LRR_dom_sf"/>
</dbReference>
<dbReference type="InterPro" id="IPR050328">
    <property type="entry name" value="Dev_Immune_Receptor"/>
</dbReference>
<organism evidence="6 7">
    <name type="scientific">Glossina brevipalpis</name>
    <dbReference type="NCBI Taxonomy" id="37001"/>
    <lineage>
        <taxon>Eukaryota</taxon>
        <taxon>Metazoa</taxon>
        <taxon>Ecdysozoa</taxon>
        <taxon>Arthropoda</taxon>
        <taxon>Hexapoda</taxon>
        <taxon>Insecta</taxon>
        <taxon>Pterygota</taxon>
        <taxon>Neoptera</taxon>
        <taxon>Endopterygota</taxon>
        <taxon>Diptera</taxon>
        <taxon>Brachycera</taxon>
        <taxon>Muscomorpha</taxon>
        <taxon>Hippoboscoidea</taxon>
        <taxon>Glossinidae</taxon>
        <taxon>Glossina</taxon>
    </lineage>
</organism>
<evidence type="ECO:0000313" key="6">
    <source>
        <dbReference type="EnsemblMetazoa" id="GBRI039807-PA"/>
    </source>
</evidence>
<keyword evidence="4" id="KW-0812">Transmembrane</keyword>
<dbReference type="InterPro" id="IPR026906">
    <property type="entry name" value="LRR_5"/>
</dbReference>
<dbReference type="Pfam" id="PF13855">
    <property type="entry name" value="LRR_8"/>
    <property type="match status" value="1"/>
</dbReference>
<dbReference type="SMART" id="SM00369">
    <property type="entry name" value="LRR_TYP"/>
    <property type="match status" value="9"/>
</dbReference>
<sequence>MFALSLSLSSLIKISIIFTLLGSWCCLSTRAEDILLKCDETDLLDSLFCTVSGFQVSHSQNVKIPNQTKANLKRFMKFYNSVLLYIPAKLFDVFSSLTNFDASYTEIEDIPRNTFSSANSLVTLNLSNNKLEKITTSAFVGAHNLMRLDLSYNRLHTLTNLTFTGLNELSRVVLASNRLKILPKDLFAENSYLDEVNLSNNLLEFIEPEVFNHLDNIREVNLTNNLLRMLDPKTFANSYALEVLYISNNQLLEFRLANKSVSKTLNLSHNKLTTLLINATRSIYAGNNRITQVEVINGRELVALLLQNNQIKDITNITTTLTNLYELDLSFNPVGTPNISTYQRLEHITELYLRSTGIRYLTFGMFSKLKSLSVLDLSYNNLTELNLEIFVPSNDHMKHFYVDANNLTEIQGKYTFASAFPFLQQLGISRNRFNCSYLHWLLISPQLMEATQLHIETDNSDEEVTHIRDVTCVSHVREDLKRVEHDLYHSDELKKILQQSLETMSLHAQQMQSYLLVLKISLIVLVCVIIVVGWHYGRILRAKYQVRRGGAIVYHSNATMSTQMEQ</sequence>
<dbReference type="VEuPathDB" id="VectorBase:GBRI039807"/>
<keyword evidence="4" id="KW-1133">Transmembrane helix</keyword>
<feature type="transmembrane region" description="Helical" evidence="4">
    <location>
        <begin position="514"/>
        <end position="537"/>
    </location>
</feature>
<protein>
    <recommendedName>
        <fullName evidence="8">LRRCT domain-containing protein</fullName>
    </recommendedName>
</protein>
<feature type="chain" id="PRO_5008400901" description="LRRCT domain-containing protein" evidence="5">
    <location>
        <begin position="32"/>
        <end position="566"/>
    </location>
</feature>
<dbReference type="SUPFAM" id="SSF52058">
    <property type="entry name" value="L domain-like"/>
    <property type="match status" value="1"/>
</dbReference>
<dbReference type="FunFam" id="3.80.10.10:FF:001164">
    <property type="entry name" value="GH01279p"/>
    <property type="match status" value="1"/>
</dbReference>
<name>A0A1A9X0N8_9MUSC</name>
<keyword evidence="3" id="KW-0677">Repeat</keyword>
<dbReference type="PANTHER" id="PTHR24373:SF275">
    <property type="entry name" value="TIR DOMAIN-CONTAINING PROTEIN"/>
    <property type="match status" value="1"/>
</dbReference>
<dbReference type="AlphaFoldDB" id="A0A1A9X0N8"/>
<evidence type="ECO:0000256" key="2">
    <source>
        <dbReference type="ARBA" id="ARBA00022729"/>
    </source>
</evidence>
<dbReference type="Proteomes" id="UP000091820">
    <property type="component" value="Unassembled WGS sequence"/>
</dbReference>
<evidence type="ECO:0000256" key="3">
    <source>
        <dbReference type="ARBA" id="ARBA00022737"/>
    </source>
</evidence>
<keyword evidence="1" id="KW-0433">Leucine-rich repeat</keyword>
<dbReference type="PRINTS" id="PR00019">
    <property type="entry name" value="LEURICHRPT"/>
</dbReference>
<accession>A0A1A9X0N8</accession>
<evidence type="ECO:0000256" key="5">
    <source>
        <dbReference type="SAM" id="SignalP"/>
    </source>
</evidence>
<reference evidence="6" key="2">
    <citation type="submission" date="2020-05" db="UniProtKB">
        <authorList>
            <consortium name="EnsemblMetazoa"/>
        </authorList>
    </citation>
    <scope>IDENTIFICATION</scope>
    <source>
        <strain evidence="6">IAEA</strain>
    </source>
</reference>
<dbReference type="PROSITE" id="PS51450">
    <property type="entry name" value="LRR"/>
    <property type="match status" value="4"/>
</dbReference>
<evidence type="ECO:0008006" key="8">
    <source>
        <dbReference type="Google" id="ProtNLM"/>
    </source>
</evidence>
<dbReference type="PANTHER" id="PTHR24373">
    <property type="entry name" value="SLIT RELATED LEUCINE-RICH REPEAT NEURONAL PROTEIN"/>
    <property type="match status" value="1"/>
</dbReference>
<keyword evidence="4" id="KW-0472">Membrane</keyword>
<dbReference type="InterPro" id="IPR001611">
    <property type="entry name" value="Leu-rich_rpt"/>
</dbReference>
<proteinExistence type="predicted"/>
<reference evidence="7" key="1">
    <citation type="submission" date="2014-03" db="EMBL/GenBank/DDBJ databases">
        <authorList>
            <person name="Aksoy S."/>
            <person name="Warren W."/>
            <person name="Wilson R.K."/>
        </authorList>
    </citation>
    <scope>NUCLEOTIDE SEQUENCE [LARGE SCALE GENOMIC DNA]</scope>
    <source>
        <strain evidence="7">IAEA</strain>
    </source>
</reference>
<dbReference type="Pfam" id="PF13306">
    <property type="entry name" value="LRR_5"/>
    <property type="match status" value="1"/>
</dbReference>
<keyword evidence="2 5" id="KW-0732">Signal</keyword>
<dbReference type="InterPro" id="IPR003591">
    <property type="entry name" value="Leu-rich_rpt_typical-subtyp"/>
</dbReference>
<evidence type="ECO:0000313" key="7">
    <source>
        <dbReference type="Proteomes" id="UP000091820"/>
    </source>
</evidence>
<dbReference type="EnsemblMetazoa" id="GBRI039807-RA">
    <property type="protein sequence ID" value="GBRI039807-PA"/>
    <property type="gene ID" value="GBRI039807"/>
</dbReference>
<dbReference type="STRING" id="37001.A0A1A9X0N8"/>
<dbReference type="Gene3D" id="3.80.10.10">
    <property type="entry name" value="Ribonuclease Inhibitor"/>
    <property type="match status" value="3"/>
</dbReference>
<feature type="signal peptide" evidence="5">
    <location>
        <begin position="1"/>
        <end position="31"/>
    </location>
</feature>
<evidence type="ECO:0000256" key="4">
    <source>
        <dbReference type="SAM" id="Phobius"/>
    </source>
</evidence>
<evidence type="ECO:0000256" key="1">
    <source>
        <dbReference type="ARBA" id="ARBA00022614"/>
    </source>
</evidence>